<dbReference type="Proteomes" id="UP000577419">
    <property type="component" value="Unassembled WGS sequence"/>
</dbReference>
<sequence length="128" mass="14695">MAKHKLRVLIPLLSRQENEEAFLDKALQGANEVTLLVVVDASSTIENFGFTTSQIGQCNSLMNSIKEIANGKKIKIYEALEWGDTFAKVENTAKLRKVDRIVLKKQENHYFEELVRKLRDEKFEVEVI</sequence>
<evidence type="ECO:0000313" key="1">
    <source>
        <dbReference type="EMBL" id="HIH08508.1"/>
    </source>
</evidence>
<evidence type="ECO:0000313" key="2">
    <source>
        <dbReference type="Proteomes" id="UP000577419"/>
    </source>
</evidence>
<evidence type="ECO:0008006" key="3">
    <source>
        <dbReference type="Google" id="ProtNLM"/>
    </source>
</evidence>
<protein>
    <recommendedName>
        <fullName evidence="3">Universal stress protein</fullName>
    </recommendedName>
</protein>
<accession>A0A7J4ISL7</accession>
<proteinExistence type="predicted"/>
<gene>
    <name evidence="1" type="ORF">HA237_04005</name>
</gene>
<comment type="caution">
    <text evidence="1">The sequence shown here is derived from an EMBL/GenBank/DDBJ whole genome shotgun (WGS) entry which is preliminary data.</text>
</comment>
<dbReference type="EMBL" id="DUFG01000018">
    <property type="protein sequence ID" value="HIH08508.1"/>
    <property type="molecule type" value="Genomic_DNA"/>
</dbReference>
<reference evidence="2" key="1">
    <citation type="journal article" date="2020" name="bioRxiv">
        <title>A rank-normalized archaeal taxonomy based on genome phylogeny resolves widespread incomplete and uneven classifications.</title>
        <authorList>
            <person name="Rinke C."/>
            <person name="Chuvochina M."/>
            <person name="Mussig A.J."/>
            <person name="Chaumeil P.-A."/>
            <person name="Waite D.W."/>
            <person name="Whitman W.B."/>
            <person name="Parks D.H."/>
            <person name="Hugenholtz P."/>
        </authorList>
    </citation>
    <scope>NUCLEOTIDE SEQUENCE [LARGE SCALE GENOMIC DNA]</scope>
</reference>
<dbReference type="AlphaFoldDB" id="A0A7J4ISL7"/>
<organism evidence="1 2">
    <name type="scientific">Candidatus Iainarchaeum sp</name>
    <dbReference type="NCBI Taxonomy" id="3101447"/>
    <lineage>
        <taxon>Archaea</taxon>
        <taxon>Candidatus Iainarchaeota</taxon>
        <taxon>Candidatus Iainarchaeia</taxon>
        <taxon>Candidatus Iainarchaeales</taxon>
        <taxon>Candidatus Iainarchaeaceae</taxon>
        <taxon>Candidatus Iainarchaeum</taxon>
    </lineage>
</organism>
<name>A0A7J4ISL7_9ARCH</name>